<evidence type="ECO:0000313" key="4">
    <source>
        <dbReference type="Proteomes" id="UP000274756"/>
    </source>
</evidence>
<dbReference type="InterPro" id="IPR009091">
    <property type="entry name" value="RCC1/BLIP-II"/>
</dbReference>
<dbReference type="GO" id="GO:0019843">
    <property type="term" value="F:rRNA binding"/>
    <property type="evidence" value="ECO:0007669"/>
    <property type="project" value="TreeGrafter"/>
</dbReference>
<evidence type="ECO:0000256" key="1">
    <source>
        <dbReference type="PROSITE-ProRule" id="PRU00235"/>
    </source>
</evidence>
<feature type="repeat" description="RCC1" evidence="1">
    <location>
        <begin position="195"/>
        <end position="249"/>
    </location>
</feature>
<gene>
    <name evidence="2" type="ORF">DME_LOCUS4808</name>
</gene>
<dbReference type="GO" id="GO:0005085">
    <property type="term" value="F:guanyl-nucleotide exchange factor activity"/>
    <property type="evidence" value="ECO:0007669"/>
    <property type="project" value="TreeGrafter"/>
</dbReference>
<dbReference type="SUPFAM" id="SSF50985">
    <property type="entry name" value="RCC1/BLIP-II"/>
    <property type="match status" value="1"/>
</dbReference>
<dbReference type="PROSITE" id="PS50012">
    <property type="entry name" value="RCC1_3"/>
    <property type="match status" value="3"/>
</dbReference>
<dbReference type="Proteomes" id="UP000274756">
    <property type="component" value="Unassembled WGS sequence"/>
</dbReference>
<organism evidence="3 5">
    <name type="scientific">Dracunculus medinensis</name>
    <name type="common">Guinea worm</name>
    <dbReference type="NCBI Taxonomy" id="318479"/>
    <lineage>
        <taxon>Eukaryota</taxon>
        <taxon>Metazoa</taxon>
        <taxon>Ecdysozoa</taxon>
        <taxon>Nematoda</taxon>
        <taxon>Chromadorea</taxon>
        <taxon>Rhabditida</taxon>
        <taxon>Spirurina</taxon>
        <taxon>Dracunculoidea</taxon>
        <taxon>Dracunculidae</taxon>
        <taxon>Dracunculus</taxon>
    </lineage>
</organism>
<dbReference type="Pfam" id="PF00415">
    <property type="entry name" value="RCC1"/>
    <property type="match status" value="1"/>
</dbReference>
<feature type="repeat" description="RCC1" evidence="1">
    <location>
        <begin position="250"/>
        <end position="301"/>
    </location>
</feature>
<dbReference type="STRING" id="318479.A0A0N4U1G6"/>
<dbReference type="GO" id="GO:0005743">
    <property type="term" value="C:mitochondrial inner membrane"/>
    <property type="evidence" value="ECO:0007669"/>
    <property type="project" value="TreeGrafter"/>
</dbReference>
<dbReference type="Gene3D" id="2.130.10.30">
    <property type="entry name" value="Regulator of chromosome condensation 1/beta-lactamase-inhibitor protein II"/>
    <property type="match status" value="2"/>
</dbReference>
<name>A0A0N4U1G6_DRAME</name>
<dbReference type="PANTHER" id="PTHR46337">
    <property type="entry name" value="RCC1-LIKE G EXCHANGING FACTOR-LIKE PROTEIN"/>
    <property type="match status" value="1"/>
</dbReference>
<accession>A0A0N4U1G6</accession>
<dbReference type="PANTHER" id="PTHR46337:SF1">
    <property type="entry name" value="RCC1-LIKE G EXCHANGING FACTOR-LIKE PROTEIN"/>
    <property type="match status" value="1"/>
</dbReference>
<evidence type="ECO:0000313" key="2">
    <source>
        <dbReference type="EMBL" id="VDN54835.1"/>
    </source>
</evidence>
<dbReference type="OrthoDB" id="70707at2759"/>
<evidence type="ECO:0000313" key="5">
    <source>
        <dbReference type="WBParaSite" id="DME_0000044801-mRNA-1"/>
    </source>
</evidence>
<dbReference type="Proteomes" id="UP000038040">
    <property type="component" value="Unplaced"/>
</dbReference>
<sequence length="407" mass="44776">MKSIFGYSRRKLLSDGLVSLIYFSPKRSKSVLVCGLAASGSLYINTSPPEISSPRLAEFFKRKTVKHIAAGFGFSVCSSKNCIYGAGINIFDNLSIKNPGLHWLKSDCGGVFKIDMKEKVISLSAGRRHFLVATEDNVYSFGDNTHGQCGFDPKQLPFLLPNKDELNEPLRIPSSSKVQQVHCSFDTSFILLKSGEIFSFGLGTDGQLGRGLMNYDWKCLPFGENLNLSSEKITSISGSSDTLMAVSNGGRLFMWGQNEYGQMKAFCNKMQVHEPLEIKLDIGKVIQAASTATSCIVLSSTGHVYVWGFGILGLGPNVTCIHKPMLIDSNIFRCGLNDNGKVKDIFAGNISMFAISDNDNLFSWGVNRYCHLGLGHKKDQFFPFQVNLRSSPRSVSVAPDHTLIFVK</sequence>
<dbReference type="AlphaFoldDB" id="A0A0N4U1G6"/>
<evidence type="ECO:0000313" key="3">
    <source>
        <dbReference type="Proteomes" id="UP000038040"/>
    </source>
</evidence>
<reference evidence="2 4" key="2">
    <citation type="submission" date="2018-11" db="EMBL/GenBank/DDBJ databases">
        <authorList>
            <consortium name="Pathogen Informatics"/>
        </authorList>
    </citation>
    <scope>NUCLEOTIDE SEQUENCE [LARGE SCALE GENOMIC DNA]</scope>
</reference>
<protein>
    <submittedName>
        <fullName evidence="5">RCC1-like G exchanging factor-like protein</fullName>
    </submittedName>
</protein>
<feature type="repeat" description="RCC1" evidence="1">
    <location>
        <begin position="359"/>
        <end position="407"/>
    </location>
</feature>
<dbReference type="PRINTS" id="PR00633">
    <property type="entry name" value="RCCNDNSATION"/>
</dbReference>
<dbReference type="GO" id="GO:0070131">
    <property type="term" value="P:positive regulation of mitochondrial translation"/>
    <property type="evidence" value="ECO:0007669"/>
    <property type="project" value="TreeGrafter"/>
</dbReference>
<dbReference type="InterPro" id="IPR053035">
    <property type="entry name" value="Mitochondrial_GEF_domain"/>
</dbReference>
<proteinExistence type="predicted"/>
<dbReference type="EMBL" id="UYYG01001151">
    <property type="protein sequence ID" value="VDN54835.1"/>
    <property type="molecule type" value="Genomic_DNA"/>
</dbReference>
<dbReference type="Pfam" id="PF13540">
    <property type="entry name" value="RCC1_2"/>
    <property type="match status" value="2"/>
</dbReference>
<dbReference type="WBParaSite" id="DME_0000044801-mRNA-1">
    <property type="protein sequence ID" value="DME_0000044801-mRNA-1"/>
    <property type="gene ID" value="DME_0000044801"/>
</dbReference>
<keyword evidence="4" id="KW-1185">Reference proteome</keyword>
<dbReference type="InterPro" id="IPR000408">
    <property type="entry name" value="Reg_chr_condens"/>
</dbReference>
<reference evidence="5" key="1">
    <citation type="submission" date="2017-02" db="UniProtKB">
        <authorList>
            <consortium name="WormBaseParasite"/>
        </authorList>
    </citation>
    <scope>IDENTIFICATION</scope>
</reference>